<dbReference type="EMBL" id="CAEZVK010000148">
    <property type="protein sequence ID" value="CAB4638888.1"/>
    <property type="molecule type" value="Genomic_DNA"/>
</dbReference>
<evidence type="ECO:0000256" key="5">
    <source>
        <dbReference type="ARBA" id="ARBA00022801"/>
    </source>
</evidence>
<dbReference type="GO" id="GO:0006154">
    <property type="term" value="P:adenosine catabolic process"/>
    <property type="evidence" value="ECO:0007669"/>
    <property type="project" value="TreeGrafter"/>
</dbReference>
<evidence type="ECO:0000256" key="3">
    <source>
        <dbReference type="ARBA" id="ARBA00012784"/>
    </source>
</evidence>
<keyword evidence="5" id="KW-0378">Hydrolase</keyword>
<dbReference type="PANTHER" id="PTHR11409">
    <property type="entry name" value="ADENOSINE DEAMINASE"/>
    <property type="match status" value="1"/>
</dbReference>
<evidence type="ECO:0000256" key="2">
    <source>
        <dbReference type="ARBA" id="ARBA00006676"/>
    </source>
</evidence>
<dbReference type="Pfam" id="PF00962">
    <property type="entry name" value="A_deaminase"/>
    <property type="match status" value="1"/>
</dbReference>
<keyword evidence="4" id="KW-0479">Metal-binding</keyword>
<reference evidence="8" key="1">
    <citation type="submission" date="2020-05" db="EMBL/GenBank/DDBJ databases">
        <authorList>
            <person name="Chiriac C."/>
            <person name="Salcher M."/>
            <person name="Ghai R."/>
            <person name="Kavagutti S V."/>
        </authorList>
    </citation>
    <scope>NUCLEOTIDE SEQUENCE</scope>
</reference>
<dbReference type="GO" id="GO:0005829">
    <property type="term" value="C:cytosol"/>
    <property type="evidence" value="ECO:0007669"/>
    <property type="project" value="TreeGrafter"/>
</dbReference>
<evidence type="ECO:0000256" key="1">
    <source>
        <dbReference type="ARBA" id="ARBA00001947"/>
    </source>
</evidence>
<proteinExistence type="inferred from homology"/>
<evidence type="ECO:0000256" key="4">
    <source>
        <dbReference type="ARBA" id="ARBA00022723"/>
    </source>
</evidence>
<dbReference type="InterPro" id="IPR006330">
    <property type="entry name" value="Ado/ade_deaminase"/>
</dbReference>
<comment type="similarity">
    <text evidence="2">Belongs to the metallo-dependent hydrolases superfamily. Adenosine and AMP deaminases family.</text>
</comment>
<feature type="domain" description="Adenosine deaminase" evidence="7">
    <location>
        <begin position="17"/>
        <end position="341"/>
    </location>
</feature>
<dbReference type="GO" id="GO:0043103">
    <property type="term" value="P:hypoxanthine salvage"/>
    <property type="evidence" value="ECO:0007669"/>
    <property type="project" value="TreeGrafter"/>
</dbReference>
<protein>
    <recommendedName>
        <fullName evidence="3">adenosine deaminase</fullName>
        <ecNumber evidence="3">3.5.4.4</ecNumber>
    </recommendedName>
</protein>
<dbReference type="InterPro" id="IPR001365">
    <property type="entry name" value="A_deaminase_dom"/>
</dbReference>
<name>A0A6J6JR33_9ZZZZ</name>
<gene>
    <name evidence="8" type="ORF">UFOPK2000_01210</name>
</gene>
<dbReference type="AlphaFoldDB" id="A0A6J6JR33"/>
<accession>A0A6J6JR33</accession>
<dbReference type="InterPro" id="IPR032466">
    <property type="entry name" value="Metal_Hydrolase"/>
</dbReference>
<organism evidence="8">
    <name type="scientific">freshwater metagenome</name>
    <dbReference type="NCBI Taxonomy" id="449393"/>
    <lineage>
        <taxon>unclassified sequences</taxon>
        <taxon>metagenomes</taxon>
        <taxon>ecological metagenomes</taxon>
    </lineage>
</organism>
<dbReference type="GO" id="GO:0046872">
    <property type="term" value="F:metal ion binding"/>
    <property type="evidence" value="ECO:0007669"/>
    <property type="project" value="UniProtKB-KW"/>
</dbReference>
<sequence>MEFQRADDARRLFFEMPKPELHLHLDGSLDPALALELAATRNVDAPRDWAGMRAALVAPERCADQADLLRAFDLPIALLQDAEALDRAAEQLVRAKAAENVAYLEMRWGPHLHTAKGLTQSQVIAAVAAGARRAAAVTGIEVRLIITALRSHSLEENRSLATAAVAAQDLGVVAFDLAGREAAFPDPLTFKESFDIARNGGLAITLHAGEWGGAAQVRRALEVQPARIAHGGVAVDDPSLCAELAARNVSLDLCPTSNTQAAIVSGYGDFPIAELRRRGVPITLNTDDLVVSDVTLSEEYLSVHRRLGLPVADLIALARTGYDFAFVGGELRGHLRDTLERWCAARGL</sequence>
<dbReference type="PANTHER" id="PTHR11409:SF43">
    <property type="entry name" value="ADENOSINE DEAMINASE"/>
    <property type="match status" value="1"/>
</dbReference>
<dbReference type="SUPFAM" id="SSF51556">
    <property type="entry name" value="Metallo-dependent hydrolases"/>
    <property type="match status" value="1"/>
</dbReference>
<dbReference type="EC" id="3.5.4.4" evidence="3"/>
<dbReference type="GO" id="GO:0004000">
    <property type="term" value="F:adenosine deaminase activity"/>
    <property type="evidence" value="ECO:0007669"/>
    <property type="project" value="TreeGrafter"/>
</dbReference>
<evidence type="ECO:0000256" key="6">
    <source>
        <dbReference type="ARBA" id="ARBA00022833"/>
    </source>
</evidence>
<keyword evidence="6" id="KW-0862">Zinc</keyword>
<evidence type="ECO:0000313" key="8">
    <source>
        <dbReference type="EMBL" id="CAB4638888.1"/>
    </source>
</evidence>
<dbReference type="GO" id="GO:0046103">
    <property type="term" value="P:inosine biosynthetic process"/>
    <property type="evidence" value="ECO:0007669"/>
    <property type="project" value="TreeGrafter"/>
</dbReference>
<dbReference type="NCBIfam" id="TIGR01430">
    <property type="entry name" value="aden_deam"/>
    <property type="match status" value="1"/>
</dbReference>
<comment type="cofactor">
    <cofactor evidence="1">
        <name>Zn(2+)</name>
        <dbReference type="ChEBI" id="CHEBI:29105"/>
    </cofactor>
</comment>
<dbReference type="Gene3D" id="3.20.20.140">
    <property type="entry name" value="Metal-dependent hydrolases"/>
    <property type="match status" value="1"/>
</dbReference>
<evidence type="ECO:0000259" key="7">
    <source>
        <dbReference type="Pfam" id="PF00962"/>
    </source>
</evidence>